<evidence type="ECO:0000259" key="2">
    <source>
        <dbReference type="Pfam" id="PF13581"/>
    </source>
</evidence>
<proteinExistence type="predicted"/>
<dbReference type="PANTHER" id="PTHR35526:SF3">
    <property type="entry name" value="ANTI-SIGMA-F FACTOR RSBW"/>
    <property type="match status" value="1"/>
</dbReference>
<comment type="caution">
    <text evidence="3">The sequence shown here is derived from an EMBL/GenBank/DDBJ whole genome shotgun (WGS) entry which is preliminary data.</text>
</comment>
<name>A0ABW6VIH0_MICFU</name>
<keyword evidence="3" id="KW-0067">ATP-binding</keyword>
<dbReference type="InterPro" id="IPR050267">
    <property type="entry name" value="Anti-sigma-factor_SerPK"/>
</dbReference>
<reference evidence="3 4" key="1">
    <citation type="submission" date="2024-10" db="EMBL/GenBank/DDBJ databases">
        <title>The Natural Products Discovery Center: Release of the First 8490 Sequenced Strains for Exploring Actinobacteria Biosynthetic Diversity.</title>
        <authorList>
            <person name="Kalkreuter E."/>
            <person name="Kautsar S.A."/>
            <person name="Yang D."/>
            <person name="Bader C.D."/>
            <person name="Teijaro C.N."/>
            <person name="Fluegel L."/>
            <person name="Davis C.M."/>
            <person name="Simpson J.R."/>
            <person name="Lauterbach L."/>
            <person name="Steele A.D."/>
            <person name="Gui C."/>
            <person name="Meng S."/>
            <person name="Li G."/>
            <person name="Viehrig K."/>
            <person name="Ye F."/>
            <person name="Su P."/>
            <person name="Kiefer A.F."/>
            <person name="Nichols A."/>
            <person name="Cepeda A.J."/>
            <person name="Yan W."/>
            <person name="Fan B."/>
            <person name="Jiang Y."/>
            <person name="Adhikari A."/>
            <person name="Zheng C.-J."/>
            <person name="Schuster L."/>
            <person name="Cowan T.M."/>
            <person name="Smanski M.J."/>
            <person name="Chevrette M.G."/>
            <person name="De Carvalho L.P.S."/>
            <person name="Shen B."/>
        </authorList>
    </citation>
    <scope>NUCLEOTIDE SEQUENCE [LARGE SCALE GENOMIC DNA]</scope>
    <source>
        <strain evidence="3 4">NPDC001281</strain>
    </source>
</reference>
<keyword evidence="1" id="KW-0808">Transferase</keyword>
<evidence type="ECO:0000313" key="4">
    <source>
        <dbReference type="Proteomes" id="UP001602119"/>
    </source>
</evidence>
<feature type="domain" description="Histidine kinase/HSP90-like ATPase" evidence="2">
    <location>
        <begin position="16"/>
        <end position="126"/>
    </location>
</feature>
<dbReference type="PANTHER" id="PTHR35526">
    <property type="entry name" value="ANTI-SIGMA-F FACTOR RSBW-RELATED"/>
    <property type="match status" value="1"/>
</dbReference>
<dbReference type="InterPro" id="IPR036890">
    <property type="entry name" value="HATPase_C_sf"/>
</dbReference>
<dbReference type="EMBL" id="JBIAXI010000024">
    <property type="protein sequence ID" value="MFF4777564.1"/>
    <property type="molecule type" value="Genomic_DNA"/>
</dbReference>
<dbReference type="Proteomes" id="UP001602119">
    <property type="component" value="Unassembled WGS sequence"/>
</dbReference>
<keyword evidence="1" id="KW-0723">Serine/threonine-protein kinase</keyword>
<dbReference type="GO" id="GO:0005524">
    <property type="term" value="F:ATP binding"/>
    <property type="evidence" value="ECO:0007669"/>
    <property type="project" value="UniProtKB-KW"/>
</dbReference>
<accession>A0ABW6VIH0</accession>
<dbReference type="InterPro" id="IPR003594">
    <property type="entry name" value="HATPase_dom"/>
</dbReference>
<gene>
    <name evidence="3" type="ORF">ACFY05_32375</name>
</gene>
<keyword evidence="4" id="KW-1185">Reference proteome</keyword>
<dbReference type="SUPFAM" id="SSF55874">
    <property type="entry name" value="ATPase domain of HSP90 chaperone/DNA topoisomerase II/histidine kinase"/>
    <property type="match status" value="1"/>
</dbReference>
<dbReference type="Pfam" id="PF13581">
    <property type="entry name" value="HATPase_c_2"/>
    <property type="match status" value="1"/>
</dbReference>
<dbReference type="Gene3D" id="3.30.565.10">
    <property type="entry name" value="Histidine kinase-like ATPase, C-terminal domain"/>
    <property type="match status" value="1"/>
</dbReference>
<dbReference type="RefSeq" id="WP_387346042.1">
    <property type="nucleotide sequence ID" value="NZ_JBIAXI010000024.1"/>
</dbReference>
<evidence type="ECO:0000256" key="1">
    <source>
        <dbReference type="ARBA" id="ARBA00022527"/>
    </source>
</evidence>
<protein>
    <submittedName>
        <fullName evidence="3">ATP-binding protein</fullName>
    </submittedName>
</protein>
<sequence>MAPPTVISRQEFIGHPRSVSAVRRFVQDALAGLDHLDEATLLVSEAATNAIVHTASGDAGGMFTVEVEVQAQVFRVAVRDAGGASSLPTVRAPREDRTGGRGMDIIARTAQRWDWRPDGAGTVVWFEFPARLASTC</sequence>
<keyword evidence="1" id="KW-0418">Kinase</keyword>
<evidence type="ECO:0000313" key="3">
    <source>
        <dbReference type="EMBL" id="MFF4777564.1"/>
    </source>
</evidence>
<organism evidence="3 4">
    <name type="scientific">Microtetraspora fusca</name>
    <dbReference type="NCBI Taxonomy" id="1997"/>
    <lineage>
        <taxon>Bacteria</taxon>
        <taxon>Bacillati</taxon>
        <taxon>Actinomycetota</taxon>
        <taxon>Actinomycetes</taxon>
        <taxon>Streptosporangiales</taxon>
        <taxon>Streptosporangiaceae</taxon>
        <taxon>Microtetraspora</taxon>
    </lineage>
</organism>
<dbReference type="CDD" id="cd16936">
    <property type="entry name" value="HATPase_RsbW-like"/>
    <property type="match status" value="1"/>
</dbReference>
<keyword evidence="3" id="KW-0547">Nucleotide-binding</keyword>